<dbReference type="InterPro" id="IPR005836">
    <property type="entry name" value="ADP_Glu_pyroP_CS"/>
</dbReference>
<organism evidence="1 2">
    <name type="scientific">Pontiella agarivorans</name>
    <dbReference type="NCBI Taxonomy" id="3038953"/>
    <lineage>
        <taxon>Bacteria</taxon>
        <taxon>Pseudomonadati</taxon>
        <taxon>Kiritimatiellota</taxon>
        <taxon>Kiritimatiellia</taxon>
        <taxon>Kiritimatiellales</taxon>
        <taxon>Pontiellaceae</taxon>
        <taxon>Pontiella</taxon>
    </lineage>
</organism>
<dbReference type="Proteomes" id="UP001290861">
    <property type="component" value="Unassembled WGS sequence"/>
</dbReference>
<dbReference type="EMBL" id="JARVCO010000012">
    <property type="protein sequence ID" value="MDZ8119997.1"/>
    <property type="molecule type" value="Genomic_DNA"/>
</dbReference>
<proteinExistence type="predicted"/>
<comment type="caution">
    <text evidence="1">The sequence shown here is derived from an EMBL/GenBank/DDBJ whole genome shotgun (WGS) entry which is preliminary data.</text>
</comment>
<evidence type="ECO:0000313" key="2">
    <source>
        <dbReference type="Proteomes" id="UP001290861"/>
    </source>
</evidence>
<keyword evidence="2" id="KW-1185">Reference proteome</keyword>
<sequence length="75" mass="8455">MVMVIPPKYSIVEVVEHLTANRRRFCGRNLNGSQRCVGKNMLHWFPGTSSAVWVLMKKQSFGMSNTGDGRIQMGL</sequence>
<reference evidence="1 2" key="1">
    <citation type="journal article" date="2024" name="Appl. Environ. Microbiol.">
        <title>Pontiella agarivorans sp. nov., a novel marine anaerobic bacterium capable of degrading macroalgal polysaccharides and fixing nitrogen.</title>
        <authorList>
            <person name="Liu N."/>
            <person name="Kivenson V."/>
            <person name="Peng X."/>
            <person name="Cui Z."/>
            <person name="Lankiewicz T.S."/>
            <person name="Gosselin K.M."/>
            <person name="English C.J."/>
            <person name="Blair E.M."/>
            <person name="O'Malley M.A."/>
            <person name="Valentine D.L."/>
        </authorList>
    </citation>
    <scope>NUCLEOTIDE SEQUENCE [LARGE SCALE GENOMIC DNA]</scope>
    <source>
        <strain evidence="1 2">NLcol2</strain>
    </source>
</reference>
<gene>
    <name evidence="1" type="ORF">P9H32_15305</name>
</gene>
<protein>
    <submittedName>
        <fullName evidence="1">Uncharacterized protein</fullName>
    </submittedName>
</protein>
<accession>A0ABU5N0M1</accession>
<name>A0ABU5N0M1_9BACT</name>
<evidence type="ECO:0000313" key="1">
    <source>
        <dbReference type="EMBL" id="MDZ8119997.1"/>
    </source>
</evidence>
<dbReference type="PROSITE" id="PS00809">
    <property type="entry name" value="ADP_GLC_PYROPHOSPH_2"/>
    <property type="match status" value="1"/>
</dbReference>